<sequence>MTDKIKEKADKIRAMTDEELVAYVENRVKKAHSEGFNKGRKTAKQEVSNGDR</sequence>
<keyword evidence="3" id="KW-1185">Reference proteome</keyword>
<gene>
    <name evidence="2" type="ORF">JJN12_12845</name>
</gene>
<proteinExistence type="predicted"/>
<evidence type="ECO:0008006" key="4">
    <source>
        <dbReference type="Google" id="ProtNLM"/>
    </source>
</evidence>
<organism evidence="2 3">
    <name type="scientific">Catonella massiliensis</name>
    <dbReference type="NCBI Taxonomy" id="2799636"/>
    <lineage>
        <taxon>Bacteria</taxon>
        <taxon>Bacillati</taxon>
        <taxon>Bacillota</taxon>
        <taxon>Clostridia</taxon>
        <taxon>Lachnospirales</taxon>
        <taxon>Lachnospiraceae</taxon>
        <taxon>Catonella</taxon>
    </lineage>
</organism>
<dbReference type="EMBL" id="JAEPRJ010000001">
    <property type="protein sequence ID" value="MBK5898648.1"/>
    <property type="molecule type" value="Genomic_DNA"/>
</dbReference>
<comment type="caution">
    <text evidence="2">The sequence shown here is derived from an EMBL/GenBank/DDBJ whole genome shotgun (WGS) entry which is preliminary data.</text>
</comment>
<evidence type="ECO:0000313" key="3">
    <source>
        <dbReference type="Proteomes" id="UP000604730"/>
    </source>
</evidence>
<evidence type="ECO:0000313" key="2">
    <source>
        <dbReference type="EMBL" id="MBK5898648.1"/>
    </source>
</evidence>
<protein>
    <recommendedName>
        <fullName evidence="4">Histone H1</fullName>
    </recommendedName>
</protein>
<dbReference type="RefSeq" id="WP_208430052.1">
    <property type="nucleotide sequence ID" value="NZ_JAEPRJ010000001.1"/>
</dbReference>
<accession>A0ABS1J3D7</accession>
<name>A0ABS1J3D7_9FIRM</name>
<reference evidence="2 3" key="1">
    <citation type="submission" date="2021-01" db="EMBL/GenBank/DDBJ databases">
        <title>Isolation and description of Catonella massiliensis sp. nov., a novel Catonella species, isolated from a stable periodontitis subject.</title>
        <authorList>
            <person name="Antezack A."/>
            <person name="Boxberger M."/>
            <person name="La Scola B."/>
            <person name="Monnet-Corti V."/>
        </authorList>
    </citation>
    <scope>NUCLEOTIDE SEQUENCE [LARGE SCALE GENOMIC DNA]</scope>
    <source>
        <strain evidence="2 3">Marseille-Q4567</strain>
    </source>
</reference>
<feature type="region of interest" description="Disordered" evidence="1">
    <location>
        <begin position="30"/>
        <end position="52"/>
    </location>
</feature>
<evidence type="ECO:0000256" key="1">
    <source>
        <dbReference type="SAM" id="MobiDB-lite"/>
    </source>
</evidence>
<dbReference type="Proteomes" id="UP000604730">
    <property type="component" value="Unassembled WGS sequence"/>
</dbReference>